<name>A0A7J7MFP4_9MAGN</name>
<dbReference type="Pfam" id="PF02519">
    <property type="entry name" value="Auxin_inducible"/>
    <property type="match status" value="1"/>
</dbReference>
<organism evidence="2 3">
    <name type="scientific">Kingdonia uniflora</name>
    <dbReference type="NCBI Taxonomy" id="39325"/>
    <lineage>
        <taxon>Eukaryota</taxon>
        <taxon>Viridiplantae</taxon>
        <taxon>Streptophyta</taxon>
        <taxon>Embryophyta</taxon>
        <taxon>Tracheophyta</taxon>
        <taxon>Spermatophyta</taxon>
        <taxon>Magnoliopsida</taxon>
        <taxon>Ranunculales</taxon>
        <taxon>Circaeasteraceae</taxon>
        <taxon>Kingdonia</taxon>
    </lineage>
</organism>
<gene>
    <name evidence="2" type="ORF">GIB67_000939</name>
</gene>
<reference evidence="2 3" key="1">
    <citation type="journal article" date="2020" name="IScience">
        <title>Genome Sequencing of the Endangered Kingdonia uniflora (Circaeasteraceae, Ranunculales) Reveals Potential Mechanisms of Evolutionary Specialization.</title>
        <authorList>
            <person name="Sun Y."/>
            <person name="Deng T."/>
            <person name="Zhang A."/>
            <person name="Moore M.J."/>
            <person name="Landis J.B."/>
            <person name="Lin N."/>
            <person name="Zhang H."/>
            <person name="Zhang X."/>
            <person name="Huang J."/>
            <person name="Zhang X."/>
            <person name="Sun H."/>
            <person name="Wang H."/>
        </authorList>
    </citation>
    <scope>NUCLEOTIDE SEQUENCE [LARGE SCALE GENOMIC DNA]</scope>
    <source>
        <strain evidence="2">TB1705</strain>
        <tissue evidence="2">Leaf</tissue>
    </source>
</reference>
<proteinExistence type="inferred from homology"/>
<dbReference type="OrthoDB" id="1026046at2759"/>
<accession>A0A7J7MFP4</accession>
<evidence type="ECO:0000256" key="1">
    <source>
        <dbReference type="ARBA" id="ARBA00006974"/>
    </source>
</evidence>
<dbReference type="Proteomes" id="UP000541444">
    <property type="component" value="Unassembled WGS sequence"/>
</dbReference>
<dbReference type="EMBL" id="JACGCM010001557">
    <property type="protein sequence ID" value="KAF6153706.1"/>
    <property type="molecule type" value="Genomic_DNA"/>
</dbReference>
<keyword evidence="3" id="KW-1185">Reference proteome</keyword>
<protein>
    <submittedName>
        <fullName evidence="2">Uncharacterized protein</fullName>
    </submittedName>
</protein>
<dbReference type="GO" id="GO:0009733">
    <property type="term" value="P:response to auxin"/>
    <property type="evidence" value="ECO:0007669"/>
    <property type="project" value="InterPro"/>
</dbReference>
<comment type="similarity">
    <text evidence="1">Belongs to the ARG7 family.</text>
</comment>
<comment type="caution">
    <text evidence="2">The sequence shown here is derived from an EMBL/GenBank/DDBJ whole genome shotgun (WGS) entry which is preliminary data.</text>
</comment>
<dbReference type="InterPro" id="IPR003676">
    <property type="entry name" value="SAUR_fam"/>
</dbReference>
<dbReference type="PANTHER" id="PTHR31374:SF29">
    <property type="entry name" value="SAUR-LIKE AUXIN-RESPONSIVE PROTEIN FAMILY"/>
    <property type="match status" value="1"/>
</dbReference>
<sequence>MGGVIGDKHPLNYFHLHFPHHGKKESMIDVPKGYLAIMVGQGEDQMRVVVPVKYFKHPLFMQLLQEAEEEFGFDQKGTIKIPCHVKQFQYVREMIDKEKSLYRHHHHHHVGCLV</sequence>
<evidence type="ECO:0000313" key="2">
    <source>
        <dbReference type="EMBL" id="KAF6153706.1"/>
    </source>
</evidence>
<evidence type="ECO:0000313" key="3">
    <source>
        <dbReference type="Proteomes" id="UP000541444"/>
    </source>
</evidence>
<dbReference type="AlphaFoldDB" id="A0A7J7MFP4"/>
<dbReference type="PANTHER" id="PTHR31374">
    <property type="entry name" value="AUXIN-INDUCED PROTEIN-LIKE-RELATED"/>
    <property type="match status" value="1"/>
</dbReference>